<dbReference type="SFLD" id="SFLDS00003">
    <property type="entry name" value="Haloacid_Dehalogenase"/>
    <property type="match status" value="1"/>
</dbReference>
<sequence length="223" mass="26380">MLKALFLDAEGTFILFNPSLGEIYKNFWRFRGIEIDPEETSKEIRQNFKKIFKVELKPPLNGELCKKGWKEVFKRVFKRFEKLEVFEEVFREVYKFFGSPECVKVVPGFLEFLEKVKERGIKVAVVSNWDCRLYSVLEGHNLLSYFDGVFLGCEVGYLKPYPEIFLKALQFFNLKPNEVLMIGDTFEDDIKTPTELGMLTYHIQGIPDYHRIWAFLENHFKDD</sequence>
<dbReference type="Pfam" id="PF00702">
    <property type="entry name" value="Hydrolase"/>
    <property type="match status" value="1"/>
</dbReference>
<dbReference type="InterPro" id="IPR023214">
    <property type="entry name" value="HAD_sf"/>
</dbReference>
<evidence type="ECO:0008006" key="3">
    <source>
        <dbReference type="Google" id="ProtNLM"/>
    </source>
</evidence>
<dbReference type="InterPro" id="IPR044924">
    <property type="entry name" value="HAD-SF_hydro_IA_REG-2-like_cap"/>
</dbReference>
<dbReference type="EMBL" id="PNIE01000096">
    <property type="protein sequence ID" value="PMP60913.1"/>
    <property type="molecule type" value="Genomic_DNA"/>
</dbReference>
<dbReference type="NCBIfam" id="TIGR01549">
    <property type="entry name" value="HAD-SF-IA-v1"/>
    <property type="match status" value="1"/>
</dbReference>
<gene>
    <name evidence="1" type="ORF">C0197_06405</name>
</gene>
<accession>A0A2N7PI08</accession>
<name>A0A2N7PI08_9BACT</name>
<dbReference type="Gene3D" id="3.40.50.1000">
    <property type="entry name" value="HAD superfamily/HAD-like"/>
    <property type="match status" value="1"/>
</dbReference>
<protein>
    <recommendedName>
        <fullName evidence="3">HAD family hydrolase</fullName>
    </recommendedName>
</protein>
<evidence type="ECO:0000313" key="2">
    <source>
        <dbReference type="Proteomes" id="UP000235731"/>
    </source>
</evidence>
<dbReference type="InterPro" id="IPR006439">
    <property type="entry name" value="HAD-SF_hydro_IA"/>
</dbReference>
<dbReference type="SUPFAM" id="SSF56784">
    <property type="entry name" value="HAD-like"/>
    <property type="match status" value="1"/>
</dbReference>
<dbReference type="Proteomes" id="UP000235731">
    <property type="component" value="Unassembled WGS sequence"/>
</dbReference>
<dbReference type="InterPro" id="IPR051828">
    <property type="entry name" value="HAD-like_hydrolase_domain"/>
</dbReference>
<comment type="caution">
    <text evidence="1">The sequence shown here is derived from an EMBL/GenBank/DDBJ whole genome shotgun (WGS) entry which is preliminary data.</text>
</comment>
<evidence type="ECO:0000313" key="1">
    <source>
        <dbReference type="EMBL" id="PMP60913.1"/>
    </source>
</evidence>
<dbReference type="SFLD" id="SFLDG01129">
    <property type="entry name" value="C1.5:_HAD__Beta-PGM__Phosphata"/>
    <property type="match status" value="1"/>
</dbReference>
<dbReference type="PANTHER" id="PTHR46191:SF2">
    <property type="entry name" value="HALOACID DEHALOGENASE-LIKE HYDROLASE DOMAIN-CONTAINING PROTEIN 3"/>
    <property type="match status" value="1"/>
</dbReference>
<organism evidence="1 2">
    <name type="scientific">Caldimicrobium thiodismutans</name>
    <dbReference type="NCBI Taxonomy" id="1653476"/>
    <lineage>
        <taxon>Bacteria</taxon>
        <taxon>Pseudomonadati</taxon>
        <taxon>Thermodesulfobacteriota</taxon>
        <taxon>Thermodesulfobacteria</taxon>
        <taxon>Thermodesulfobacteriales</taxon>
        <taxon>Thermodesulfobacteriaceae</taxon>
        <taxon>Caldimicrobium</taxon>
    </lineage>
</organism>
<dbReference type="Gene3D" id="1.10.150.720">
    <property type="entry name" value="Haloacid dehalogenase-like hydrolase"/>
    <property type="match status" value="1"/>
</dbReference>
<dbReference type="PRINTS" id="PR00413">
    <property type="entry name" value="HADHALOGNASE"/>
</dbReference>
<reference evidence="1 2" key="1">
    <citation type="submission" date="2018-01" db="EMBL/GenBank/DDBJ databases">
        <title>Metagenomic assembled genomes from two thermal pools in the Uzon Caldera, Kamchatka, Russia.</title>
        <authorList>
            <person name="Wilkins L."/>
            <person name="Ettinger C."/>
        </authorList>
    </citation>
    <scope>NUCLEOTIDE SEQUENCE [LARGE SCALE GENOMIC DNA]</scope>
    <source>
        <strain evidence="1">ZAV-15</strain>
    </source>
</reference>
<dbReference type="PANTHER" id="PTHR46191">
    <property type="match status" value="1"/>
</dbReference>
<dbReference type="InterPro" id="IPR036412">
    <property type="entry name" value="HAD-like_sf"/>
</dbReference>
<proteinExistence type="predicted"/>
<dbReference type="AlphaFoldDB" id="A0A2N7PI08"/>